<dbReference type="InterPro" id="IPR000551">
    <property type="entry name" value="MerR-type_HTH_dom"/>
</dbReference>
<dbReference type="SMART" id="SM00422">
    <property type="entry name" value="HTH_MERR"/>
    <property type="match status" value="1"/>
</dbReference>
<dbReference type="Gene3D" id="1.10.1660.10">
    <property type="match status" value="1"/>
</dbReference>
<dbReference type="CDD" id="cd00592">
    <property type="entry name" value="HTH_MerR-like"/>
    <property type="match status" value="1"/>
</dbReference>
<evidence type="ECO:0000256" key="2">
    <source>
        <dbReference type="SAM" id="MobiDB-lite"/>
    </source>
</evidence>
<protein>
    <submittedName>
        <fullName evidence="4">MerR family transcriptional regulator</fullName>
    </submittedName>
</protein>
<dbReference type="PANTHER" id="PTHR30204:SF89">
    <property type="entry name" value="HTH MERR-TYPE DOMAIN-CONTAINING PROTEIN"/>
    <property type="match status" value="1"/>
</dbReference>
<reference evidence="4 5" key="1">
    <citation type="submission" date="2019-03" db="EMBL/GenBank/DDBJ databases">
        <title>Diversity of the mouse oral microbiome.</title>
        <authorList>
            <person name="Joseph S."/>
            <person name="Aduse-Opoku J."/>
            <person name="Curtis M."/>
            <person name="Wade W."/>
            <person name="Hashim A."/>
        </authorList>
    </citation>
    <scope>NUCLEOTIDE SEQUENCE [LARGE SCALE GENOMIC DNA]</scope>
    <source>
        <strain evidence="5">irhom_31</strain>
    </source>
</reference>
<dbReference type="EMBL" id="SPQC01000005">
    <property type="protein sequence ID" value="TFU23763.1"/>
    <property type="molecule type" value="Genomic_DNA"/>
</dbReference>
<evidence type="ECO:0000313" key="5">
    <source>
        <dbReference type="Proteomes" id="UP000297951"/>
    </source>
</evidence>
<name>A0A4Y9F5X1_9MICC</name>
<accession>A0A4Y9F5X1</accession>
<evidence type="ECO:0000259" key="3">
    <source>
        <dbReference type="PROSITE" id="PS50937"/>
    </source>
</evidence>
<feature type="region of interest" description="Disordered" evidence="2">
    <location>
        <begin position="93"/>
        <end position="130"/>
    </location>
</feature>
<dbReference type="OrthoDB" id="3191171at2"/>
<evidence type="ECO:0000256" key="1">
    <source>
        <dbReference type="ARBA" id="ARBA00023125"/>
    </source>
</evidence>
<proteinExistence type="predicted"/>
<dbReference type="GO" id="GO:0003700">
    <property type="term" value="F:DNA-binding transcription factor activity"/>
    <property type="evidence" value="ECO:0007669"/>
    <property type="project" value="InterPro"/>
</dbReference>
<dbReference type="InterPro" id="IPR047057">
    <property type="entry name" value="MerR_fam"/>
</dbReference>
<dbReference type="GO" id="GO:0003677">
    <property type="term" value="F:DNA binding"/>
    <property type="evidence" value="ECO:0007669"/>
    <property type="project" value="UniProtKB-KW"/>
</dbReference>
<gene>
    <name evidence="4" type="ORF">E4U03_02420</name>
</gene>
<dbReference type="InterPro" id="IPR009061">
    <property type="entry name" value="DNA-bd_dom_put_sf"/>
</dbReference>
<dbReference type="RefSeq" id="WP_135011392.1">
    <property type="nucleotide sequence ID" value="NZ_JADGLK010000005.1"/>
</dbReference>
<dbReference type="SUPFAM" id="SSF46955">
    <property type="entry name" value="Putative DNA-binding domain"/>
    <property type="match status" value="1"/>
</dbReference>
<evidence type="ECO:0000313" key="4">
    <source>
        <dbReference type="EMBL" id="TFU23763.1"/>
    </source>
</evidence>
<dbReference type="Proteomes" id="UP000297951">
    <property type="component" value="Unassembled WGS sequence"/>
</dbReference>
<dbReference type="AlphaFoldDB" id="A0A4Y9F5X1"/>
<keyword evidence="1" id="KW-0238">DNA-binding</keyword>
<dbReference type="PANTHER" id="PTHR30204">
    <property type="entry name" value="REDOX-CYCLING DRUG-SENSING TRANSCRIPTIONAL ACTIVATOR SOXR"/>
    <property type="match status" value="1"/>
</dbReference>
<feature type="domain" description="HTH merR-type" evidence="3">
    <location>
        <begin position="30"/>
        <end position="88"/>
    </location>
</feature>
<sequence>MAQAHSAETAGAKNKTIGQVLSALEGEFEGISASKIRFLEDKGLVSPQRTNTGYRKYSEEDIERLRFVLQLQRDQYLPLKVIRQRLADIDAGLAPAPGSEPAEGQGSGADASAQPGAEELPSARPAADTEPARTYTLRELGQAAGVDMPLLRELMNYGLLADNKEEYDQYDLAVTRVSDQLTAHGLHPRHLRAFRAAADREVDLVETAVGPLALRKDEESQARAAELAGDIAQLLLRLHMALVAGSMPSFD</sequence>
<dbReference type="PROSITE" id="PS50937">
    <property type="entry name" value="HTH_MERR_2"/>
    <property type="match status" value="1"/>
</dbReference>
<dbReference type="STRING" id="85336.A7979_02790"/>
<organism evidence="4 5">
    <name type="scientific">Rothia nasimurium</name>
    <dbReference type="NCBI Taxonomy" id="85336"/>
    <lineage>
        <taxon>Bacteria</taxon>
        <taxon>Bacillati</taxon>
        <taxon>Actinomycetota</taxon>
        <taxon>Actinomycetes</taxon>
        <taxon>Micrococcales</taxon>
        <taxon>Micrococcaceae</taxon>
        <taxon>Rothia</taxon>
    </lineage>
</organism>
<comment type="caution">
    <text evidence="4">The sequence shown here is derived from an EMBL/GenBank/DDBJ whole genome shotgun (WGS) entry which is preliminary data.</text>
</comment>
<dbReference type="Pfam" id="PF13411">
    <property type="entry name" value="MerR_1"/>
    <property type="match status" value="1"/>
</dbReference>